<accession>A0A9W6JF21</accession>
<dbReference type="PRINTS" id="PR00368">
    <property type="entry name" value="FADPNR"/>
</dbReference>
<dbReference type="GO" id="GO:0016491">
    <property type="term" value="F:oxidoreductase activity"/>
    <property type="evidence" value="ECO:0007669"/>
    <property type="project" value="UniProtKB-KW"/>
</dbReference>
<dbReference type="Pfam" id="PF07992">
    <property type="entry name" value="Pyr_redox_2"/>
    <property type="match status" value="1"/>
</dbReference>
<dbReference type="EMBL" id="BSFJ01000044">
    <property type="protein sequence ID" value="GLK74630.1"/>
    <property type="molecule type" value="Genomic_DNA"/>
</dbReference>
<proteinExistence type="predicted"/>
<dbReference type="Proteomes" id="UP001143370">
    <property type="component" value="Unassembled WGS sequence"/>
</dbReference>
<gene>
    <name evidence="3" type="primary">ooxA</name>
    <name evidence="3" type="ORF">GCM10017643_47480</name>
</gene>
<evidence type="ECO:0000313" key="4">
    <source>
        <dbReference type="Proteomes" id="UP001143370"/>
    </source>
</evidence>
<evidence type="ECO:0000259" key="2">
    <source>
        <dbReference type="Pfam" id="PF07992"/>
    </source>
</evidence>
<comment type="caution">
    <text evidence="3">The sequence shown here is derived from an EMBL/GenBank/DDBJ whole genome shotgun (WGS) entry which is preliminary data.</text>
</comment>
<sequence>MSVDRRSVADKKLTVQGHAQLLVVGAGAAGLAAAIEGARRGLSVVLLDENPVPFETMGESVPLHFGGRVGGVARNRNAMMEAMLESAPDLATAFELGVDVRLGTACWGLYVNGANLGWMPAPLAGLADEEGGTHLVSFERAIVATGRRDMGLAFPGWEQPGVMGATAAVQLATRYGALEGTRAVVLGTTAEALLAALTLQARGITVAAVIEQATAPVGPADLVADLRKSGIELRCGEVVRAVDTDLNGVCGVATRSGPLACDLVVLGIGAVPMVDLLDAAGCELAFHAARGGYTPMLDAAGRTSVDIIQAVGDCAGIWPAKSRDAAIAEAEARQAVAAAAAALGMAGEARPPAPPPGDAPPAEAPYDISAYRQDWVRASVIEATGEPYICQCEEVTACEILDVRPPRYLDWQGADHRRRNLATLLGEEPPNPDQIKRLTRAGMGPCQGRRCREQVQALLALQAAVPLGAVPLAGYRAPVRPLPLKAAAPQAEDAAFGEQWDSWFGMPRQWVPFWDVEDDYTVAGLAVEKPHASE</sequence>
<evidence type="ECO:0000256" key="1">
    <source>
        <dbReference type="ARBA" id="ARBA00023002"/>
    </source>
</evidence>
<dbReference type="CDD" id="cd19946">
    <property type="entry name" value="GlpA-like_Fer2_BFD-like"/>
    <property type="match status" value="1"/>
</dbReference>
<dbReference type="PRINTS" id="PR00411">
    <property type="entry name" value="PNDRDTASEI"/>
</dbReference>
<reference evidence="3" key="1">
    <citation type="journal article" date="2014" name="Int. J. Syst. Evol. Microbiol.">
        <title>Complete genome sequence of Corynebacterium casei LMG S-19264T (=DSM 44701T), isolated from a smear-ripened cheese.</title>
        <authorList>
            <consortium name="US DOE Joint Genome Institute (JGI-PGF)"/>
            <person name="Walter F."/>
            <person name="Albersmeier A."/>
            <person name="Kalinowski J."/>
            <person name="Ruckert C."/>
        </authorList>
    </citation>
    <scope>NUCLEOTIDE SEQUENCE</scope>
    <source>
        <strain evidence="3">VKM B-2484</strain>
    </source>
</reference>
<evidence type="ECO:0000313" key="3">
    <source>
        <dbReference type="EMBL" id="GLK74630.1"/>
    </source>
</evidence>
<dbReference type="RefSeq" id="WP_213370320.1">
    <property type="nucleotide sequence ID" value="NZ_BSFJ01000044.1"/>
</dbReference>
<dbReference type="SUPFAM" id="SSF51905">
    <property type="entry name" value="FAD/NAD(P)-binding domain"/>
    <property type="match status" value="1"/>
</dbReference>
<feature type="domain" description="FAD/NAD(P)-binding" evidence="2">
    <location>
        <begin position="20"/>
        <end position="329"/>
    </location>
</feature>
<organism evidence="3 4">
    <name type="scientific">Ancylobacter dichloromethanicus</name>
    <dbReference type="NCBI Taxonomy" id="518825"/>
    <lineage>
        <taxon>Bacteria</taxon>
        <taxon>Pseudomonadati</taxon>
        <taxon>Pseudomonadota</taxon>
        <taxon>Alphaproteobacteria</taxon>
        <taxon>Hyphomicrobiales</taxon>
        <taxon>Xanthobacteraceae</taxon>
        <taxon>Ancylobacter</taxon>
    </lineage>
</organism>
<keyword evidence="4" id="KW-1185">Reference proteome</keyword>
<dbReference type="InterPro" id="IPR051691">
    <property type="entry name" value="Metab_Enz_Cyan_OpOx_G3PDH"/>
</dbReference>
<keyword evidence="1" id="KW-0560">Oxidoreductase</keyword>
<dbReference type="PANTHER" id="PTHR42949">
    <property type="entry name" value="ANAEROBIC GLYCEROL-3-PHOSPHATE DEHYDROGENASE SUBUNIT B"/>
    <property type="match status" value="1"/>
</dbReference>
<protein>
    <submittedName>
        <fullName evidence="3">(2Fe-2S)-binding protein</fullName>
    </submittedName>
</protein>
<dbReference type="InterPro" id="IPR023753">
    <property type="entry name" value="FAD/NAD-binding_dom"/>
</dbReference>
<dbReference type="InterPro" id="IPR041854">
    <property type="entry name" value="BFD-like_2Fe2S-bd_dom_sf"/>
</dbReference>
<reference evidence="3" key="2">
    <citation type="submission" date="2023-01" db="EMBL/GenBank/DDBJ databases">
        <authorList>
            <person name="Sun Q."/>
            <person name="Evtushenko L."/>
        </authorList>
    </citation>
    <scope>NUCLEOTIDE SEQUENCE</scope>
    <source>
        <strain evidence="3">VKM B-2484</strain>
    </source>
</reference>
<dbReference type="AlphaFoldDB" id="A0A9W6JF21"/>
<dbReference type="Gene3D" id="1.10.10.1100">
    <property type="entry name" value="BFD-like [2Fe-2S]-binding domain"/>
    <property type="match status" value="1"/>
</dbReference>
<dbReference type="InterPro" id="IPR036188">
    <property type="entry name" value="FAD/NAD-bd_sf"/>
</dbReference>
<dbReference type="PANTHER" id="PTHR42949:SF3">
    <property type="entry name" value="ANAEROBIC GLYCEROL-3-PHOSPHATE DEHYDROGENASE SUBUNIT B"/>
    <property type="match status" value="1"/>
</dbReference>
<name>A0A9W6JF21_9HYPH</name>
<dbReference type="Gene3D" id="3.50.50.60">
    <property type="entry name" value="FAD/NAD(P)-binding domain"/>
    <property type="match status" value="3"/>
</dbReference>